<evidence type="ECO:0000256" key="7">
    <source>
        <dbReference type="PIRSR" id="PIRSR000106-3"/>
    </source>
</evidence>
<dbReference type="PANTHER" id="PTHR43237:SF4">
    <property type="entry name" value="NADP-DEPENDENT MALIC ENZYME"/>
    <property type="match status" value="1"/>
</dbReference>
<evidence type="ECO:0000256" key="5">
    <source>
        <dbReference type="PIRSR" id="PIRSR000106-1"/>
    </source>
</evidence>
<protein>
    <recommendedName>
        <fullName evidence="8">Malic enzyme</fullName>
    </recommendedName>
</protein>
<dbReference type="InterPro" id="IPR046346">
    <property type="entry name" value="Aminoacid_DH-like_N_sf"/>
</dbReference>
<evidence type="ECO:0000256" key="6">
    <source>
        <dbReference type="PIRSR" id="PIRSR000106-2"/>
    </source>
</evidence>
<evidence type="ECO:0000313" key="11">
    <source>
        <dbReference type="EMBL" id="CAI8021174.1"/>
    </source>
</evidence>
<dbReference type="InterPro" id="IPR045213">
    <property type="entry name" value="Malic_NAD-bd_bact_type"/>
</dbReference>
<dbReference type="InterPro" id="IPR015884">
    <property type="entry name" value="Malic_enzyme_CS"/>
</dbReference>
<dbReference type="Gene3D" id="3.40.50.720">
    <property type="entry name" value="NAD(P)-binding Rossmann-like Domain"/>
    <property type="match status" value="1"/>
</dbReference>
<dbReference type="SMART" id="SM00919">
    <property type="entry name" value="Malic_M"/>
    <property type="match status" value="1"/>
</dbReference>
<organism evidence="11 12">
    <name type="scientific">Geodia barretti</name>
    <name type="common">Barrett's horny sponge</name>
    <dbReference type="NCBI Taxonomy" id="519541"/>
    <lineage>
        <taxon>Eukaryota</taxon>
        <taxon>Metazoa</taxon>
        <taxon>Porifera</taxon>
        <taxon>Demospongiae</taxon>
        <taxon>Heteroscleromorpha</taxon>
        <taxon>Tetractinellida</taxon>
        <taxon>Astrophorina</taxon>
        <taxon>Geodiidae</taxon>
        <taxon>Geodia</taxon>
    </lineage>
</organism>
<dbReference type="CDD" id="cd05311">
    <property type="entry name" value="NAD_bind_2_malic_enz"/>
    <property type="match status" value="1"/>
</dbReference>
<evidence type="ECO:0000256" key="1">
    <source>
        <dbReference type="ARBA" id="ARBA00001936"/>
    </source>
</evidence>
<comment type="caution">
    <text evidence="11">The sequence shown here is derived from an EMBL/GenBank/DDBJ whole genome shotgun (WGS) entry which is preliminary data.</text>
</comment>
<evidence type="ECO:0000256" key="4">
    <source>
        <dbReference type="ARBA" id="ARBA00023002"/>
    </source>
</evidence>
<comment type="similarity">
    <text evidence="2 8">Belongs to the malic enzymes family.</text>
</comment>
<dbReference type="AlphaFoldDB" id="A0AA35WHZ9"/>
<dbReference type="Gene3D" id="3.40.50.10380">
    <property type="entry name" value="Malic enzyme, N-terminal domain"/>
    <property type="match status" value="1"/>
</dbReference>
<evidence type="ECO:0000259" key="10">
    <source>
        <dbReference type="SMART" id="SM01274"/>
    </source>
</evidence>
<evidence type="ECO:0000256" key="3">
    <source>
        <dbReference type="ARBA" id="ARBA00022723"/>
    </source>
</evidence>
<dbReference type="GO" id="GO:0051287">
    <property type="term" value="F:NAD binding"/>
    <property type="evidence" value="ECO:0007669"/>
    <property type="project" value="InterPro"/>
</dbReference>
<dbReference type="InterPro" id="IPR051674">
    <property type="entry name" value="Malate_Decarboxylase"/>
</dbReference>
<dbReference type="GO" id="GO:0016616">
    <property type="term" value="F:oxidoreductase activity, acting on the CH-OH group of donors, NAD or NADP as acceptor"/>
    <property type="evidence" value="ECO:0007669"/>
    <property type="project" value="InterPro"/>
</dbReference>
<dbReference type="Pfam" id="PF00390">
    <property type="entry name" value="malic"/>
    <property type="match status" value="1"/>
</dbReference>
<dbReference type="InterPro" id="IPR037062">
    <property type="entry name" value="Malic_N_dom_sf"/>
</dbReference>
<dbReference type="PIRSF" id="PIRSF000106">
    <property type="entry name" value="ME"/>
    <property type="match status" value="1"/>
</dbReference>
<keyword evidence="4 8" id="KW-0560">Oxidoreductase</keyword>
<gene>
    <name evidence="11" type="ORF">GBAR_LOCUS12597</name>
</gene>
<feature type="domain" description="Malic enzyme N-terminal" evidence="10">
    <location>
        <begin position="16"/>
        <end position="149"/>
    </location>
</feature>
<sequence length="385" mass="40294">MMDYGREAIIRHRASRGKISIASKMKVETMEDLSIAYTPGVAAVCLAIEKDKSESYALTNRGNSVAVVTDGSAVLGLGNIGAEAALPVMEGKSILFKGLADIDAFPICLGTQDNASIIQTVRNLAPCFGGINLEDIAAPRCFEIEESLQDLGIPVFHDDQHGTSIVVLASIINALSVVGKSIENAKFVFSGAGAGGVASTKLLVDYGARNIVLVDSQGIIHRGRTDLTPIKTEMLEITNPDNIEGSLADALRGADVFIGLSVGDTVSQDMVRSMADGAIVLAAANPTPEIWPDAASEAGAKVVGTGRSDFPNQINNSLAFPGVFRGALDARATRITTRMKLAAAEALAGLVAEPTPEYIIPWSLDPVVVPAVAQAVARAWQVEQG</sequence>
<dbReference type="InterPro" id="IPR012302">
    <property type="entry name" value="Malic_NAD-bd"/>
</dbReference>
<keyword evidence="12" id="KW-1185">Reference proteome</keyword>
<feature type="active site" description="Proton donor" evidence="5">
    <location>
        <position position="37"/>
    </location>
</feature>
<feature type="binding site" evidence="7">
    <location>
        <position position="134"/>
    </location>
    <ligand>
        <name>a divalent metal cation</name>
        <dbReference type="ChEBI" id="CHEBI:60240"/>
    </ligand>
</feature>
<feature type="binding site" evidence="7">
    <location>
        <position position="135"/>
    </location>
    <ligand>
        <name>a divalent metal cation</name>
        <dbReference type="ChEBI" id="CHEBI:60240"/>
    </ligand>
</feature>
<accession>A0AA35WHZ9</accession>
<evidence type="ECO:0000259" key="9">
    <source>
        <dbReference type="SMART" id="SM00919"/>
    </source>
</evidence>
<dbReference type="GO" id="GO:0004470">
    <property type="term" value="F:malic enzyme activity"/>
    <property type="evidence" value="ECO:0007669"/>
    <property type="project" value="InterPro"/>
</dbReference>
<feature type="binding site" evidence="6">
    <location>
        <position position="315"/>
    </location>
    <ligand>
        <name>(S)-malate</name>
        <dbReference type="ChEBI" id="CHEBI:15589"/>
    </ligand>
</feature>
<dbReference type="PANTHER" id="PTHR43237">
    <property type="entry name" value="NADP-DEPENDENT MALIC ENZYME"/>
    <property type="match status" value="1"/>
</dbReference>
<feature type="domain" description="Malic enzyme NAD-binding" evidence="9">
    <location>
        <begin position="160"/>
        <end position="381"/>
    </location>
</feature>
<dbReference type="InterPro" id="IPR036291">
    <property type="entry name" value="NAD(P)-bd_dom_sf"/>
</dbReference>
<proteinExistence type="inferred from homology"/>
<comment type="cofactor">
    <cofactor evidence="7">
        <name>Mg(2+)</name>
        <dbReference type="ChEBI" id="CHEBI:18420"/>
    </cofactor>
    <cofactor evidence="7">
        <name>Mn(2+)</name>
        <dbReference type="ChEBI" id="CHEBI:29035"/>
    </cofactor>
    <text evidence="7">Divalent metal cations. Prefers magnesium or manganese.</text>
</comment>
<dbReference type="Proteomes" id="UP001174909">
    <property type="component" value="Unassembled WGS sequence"/>
</dbReference>
<feature type="binding site" evidence="7">
    <location>
        <position position="159"/>
    </location>
    <ligand>
        <name>a divalent metal cation</name>
        <dbReference type="ChEBI" id="CHEBI:60240"/>
    </ligand>
</feature>
<reference evidence="11" key="1">
    <citation type="submission" date="2023-03" db="EMBL/GenBank/DDBJ databases">
        <authorList>
            <person name="Steffen K."/>
            <person name="Cardenas P."/>
        </authorList>
    </citation>
    <scope>NUCLEOTIDE SEQUENCE</scope>
</reference>
<keyword evidence="3 7" id="KW-0479">Metal-binding</keyword>
<dbReference type="InterPro" id="IPR012301">
    <property type="entry name" value="Malic_N_dom"/>
</dbReference>
<dbReference type="SUPFAM" id="SSF51735">
    <property type="entry name" value="NAD(P)-binding Rossmann-fold domains"/>
    <property type="match status" value="1"/>
</dbReference>
<evidence type="ECO:0000313" key="12">
    <source>
        <dbReference type="Proteomes" id="UP001174909"/>
    </source>
</evidence>
<dbReference type="SMART" id="SM01274">
    <property type="entry name" value="malic"/>
    <property type="match status" value="1"/>
</dbReference>
<dbReference type="PROSITE" id="PS00331">
    <property type="entry name" value="MALIC_ENZYMES"/>
    <property type="match status" value="1"/>
</dbReference>
<name>A0AA35WHZ9_GEOBA</name>
<evidence type="ECO:0000256" key="2">
    <source>
        <dbReference type="ARBA" id="ARBA00008785"/>
    </source>
</evidence>
<dbReference type="SUPFAM" id="SSF53223">
    <property type="entry name" value="Aminoacid dehydrogenase-like, N-terminal domain"/>
    <property type="match status" value="1"/>
</dbReference>
<evidence type="ECO:0000256" key="8">
    <source>
        <dbReference type="RuleBase" id="RU003426"/>
    </source>
</evidence>
<feature type="active site" description="Proton acceptor" evidence="5">
    <location>
        <position position="92"/>
    </location>
</feature>
<dbReference type="InterPro" id="IPR001891">
    <property type="entry name" value="Malic_OxRdtase"/>
</dbReference>
<dbReference type="GO" id="GO:0046872">
    <property type="term" value="F:metal ion binding"/>
    <property type="evidence" value="ECO:0007669"/>
    <property type="project" value="UniProtKB-KW"/>
</dbReference>
<comment type="cofactor">
    <cofactor evidence="1">
        <name>Mn(2+)</name>
        <dbReference type="ChEBI" id="CHEBI:29035"/>
    </cofactor>
</comment>
<dbReference type="EMBL" id="CASHTH010001874">
    <property type="protein sequence ID" value="CAI8021174.1"/>
    <property type="molecule type" value="Genomic_DNA"/>
</dbReference>
<dbReference type="Pfam" id="PF03949">
    <property type="entry name" value="Malic_M"/>
    <property type="match status" value="1"/>
</dbReference>
<feature type="binding site" evidence="6">
    <location>
        <position position="285"/>
    </location>
    <ligand>
        <name>(S)-malate</name>
        <dbReference type="ChEBI" id="CHEBI:15589"/>
    </ligand>
</feature>